<evidence type="ECO:0000256" key="8">
    <source>
        <dbReference type="ARBA" id="ARBA00023224"/>
    </source>
</evidence>
<evidence type="ECO:0000256" key="7">
    <source>
        <dbReference type="ARBA" id="ARBA00023170"/>
    </source>
</evidence>
<keyword evidence="4 9" id="KW-1133">Transmembrane helix</keyword>
<keyword evidence="12" id="KW-1185">Reference proteome</keyword>
<dbReference type="GO" id="GO:0005886">
    <property type="term" value="C:plasma membrane"/>
    <property type="evidence" value="ECO:0007669"/>
    <property type="project" value="UniProtKB-SubCell"/>
</dbReference>
<keyword evidence="7 11" id="KW-0675">Receptor</keyword>
<sequence length="157" mass="17519">MEALTPCLHNSSRDNPAILRSNNVRAYLSFLLLALLVLPIATVIASYSYIIKVAYNQQKQIMNDESSSQAGQVTMKREMKAARTVAIVVGLCLASYTPLVVMLSIRVAPINPKTATPEKMFFTYLVASLNAVWNPVVYGWRNGNFRSSFKRLLKFGE</sequence>
<keyword evidence="8" id="KW-0807">Transducer</keyword>
<dbReference type="CDD" id="cd00637">
    <property type="entry name" value="7tm_classA_rhodopsin-like"/>
    <property type="match status" value="1"/>
</dbReference>
<dbReference type="PROSITE" id="PS50262">
    <property type="entry name" value="G_PROTEIN_RECEP_F1_2"/>
    <property type="match status" value="1"/>
</dbReference>
<feature type="domain" description="G-protein coupled receptors family 1 profile" evidence="10">
    <location>
        <begin position="1"/>
        <end position="138"/>
    </location>
</feature>
<evidence type="ECO:0000256" key="6">
    <source>
        <dbReference type="ARBA" id="ARBA00023136"/>
    </source>
</evidence>
<evidence type="ECO:0000256" key="5">
    <source>
        <dbReference type="ARBA" id="ARBA00023040"/>
    </source>
</evidence>
<feature type="transmembrane region" description="Helical" evidence="9">
    <location>
        <begin position="85"/>
        <end position="108"/>
    </location>
</feature>
<keyword evidence="3 9" id="KW-0812">Transmembrane</keyword>
<reference evidence="11" key="2">
    <citation type="journal article" date="2023" name="Science">
        <title>Genomic signatures of disease resistance in endangered staghorn corals.</title>
        <authorList>
            <person name="Vollmer S.V."/>
            <person name="Selwyn J.D."/>
            <person name="Despard B.A."/>
            <person name="Roesel C.L."/>
        </authorList>
    </citation>
    <scope>NUCLEOTIDE SEQUENCE</scope>
    <source>
        <strain evidence="11">K2</strain>
    </source>
</reference>
<feature type="transmembrane region" description="Helical" evidence="9">
    <location>
        <begin position="120"/>
        <end position="140"/>
    </location>
</feature>
<dbReference type="Gene3D" id="1.20.1070.10">
    <property type="entry name" value="Rhodopsin 7-helix transmembrane proteins"/>
    <property type="match status" value="1"/>
</dbReference>
<evidence type="ECO:0000256" key="3">
    <source>
        <dbReference type="ARBA" id="ARBA00022692"/>
    </source>
</evidence>
<keyword evidence="2" id="KW-1003">Cell membrane</keyword>
<comment type="caution">
    <text evidence="11">The sequence shown here is derived from an EMBL/GenBank/DDBJ whole genome shotgun (WGS) entry which is preliminary data.</text>
</comment>
<dbReference type="Proteomes" id="UP001249851">
    <property type="component" value="Unassembled WGS sequence"/>
</dbReference>
<evidence type="ECO:0000256" key="9">
    <source>
        <dbReference type="SAM" id="Phobius"/>
    </source>
</evidence>
<dbReference type="InterPro" id="IPR000276">
    <property type="entry name" value="GPCR_Rhodpsn"/>
</dbReference>
<gene>
    <name evidence="11" type="ORF">P5673_028266</name>
</gene>
<dbReference type="EMBL" id="JARQWQ010000103">
    <property type="protein sequence ID" value="KAK2551041.1"/>
    <property type="molecule type" value="Genomic_DNA"/>
</dbReference>
<proteinExistence type="predicted"/>
<protein>
    <submittedName>
        <fullName evidence="11">Adenosine receptor A2a</fullName>
    </submittedName>
</protein>
<dbReference type="SUPFAM" id="SSF81321">
    <property type="entry name" value="Family A G protein-coupled receptor-like"/>
    <property type="match status" value="1"/>
</dbReference>
<evidence type="ECO:0000313" key="11">
    <source>
        <dbReference type="EMBL" id="KAK2551041.1"/>
    </source>
</evidence>
<keyword evidence="5" id="KW-0297">G-protein coupled receptor</keyword>
<dbReference type="PANTHER" id="PTHR24249:SF372">
    <property type="entry name" value="G-PROTEIN COUPLED RECEPTORS FAMILY 1 PROFILE DOMAIN-CONTAINING PROTEIN"/>
    <property type="match status" value="1"/>
</dbReference>
<dbReference type="AlphaFoldDB" id="A0AAD9UV23"/>
<evidence type="ECO:0000313" key="12">
    <source>
        <dbReference type="Proteomes" id="UP001249851"/>
    </source>
</evidence>
<feature type="transmembrane region" description="Helical" evidence="9">
    <location>
        <begin position="26"/>
        <end position="50"/>
    </location>
</feature>
<dbReference type="InterPro" id="IPR017452">
    <property type="entry name" value="GPCR_Rhodpsn_7TM"/>
</dbReference>
<evidence type="ECO:0000256" key="2">
    <source>
        <dbReference type="ARBA" id="ARBA00022475"/>
    </source>
</evidence>
<dbReference type="GO" id="GO:0004930">
    <property type="term" value="F:G protein-coupled receptor activity"/>
    <property type="evidence" value="ECO:0007669"/>
    <property type="project" value="UniProtKB-KW"/>
</dbReference>
<name>A0AAD9UV23_ACRCE</name>
<dbReference type="InterPro" id="IPR050569">
    <property type="entry name" value="TAAR"/>
</dbReference>
<evidence type="ECO:0000256" key="4">
    <source>
        <dbReference type="ARBA" id="ARBA00022989"/>
    </source>
</evidence>
<dbReference type="PANTHER" id="PTHR24249">
    <property type="entry name" value="HISTAMINE RECEPTOR-RELATED G-PROTEIN COUPLED RECEPTOR"/>
    <property type="match status" value="1"/>
</dbReference>
<evidence type="ECO:0000256" key="1">
    <source>
        <dbReference type="ARBA" id="ARBA00004651"/>
    </source>
</evidence>
<organism evidence="11 12">
    <name type="scientific">Acropora cervicornis</name>
    <name type="common">Staghorn coral</name>
    <dbReference type="NCBI Taxonomy" id="6130"/>
    <lineage>
        <taxon>Eukaryota</taxon>
        <taxon>Metazoa</taxon>
        <taxon>Cnidaria</taxon>
        <taxon>Anthozoa</taxon>
        <taxon>Hexacorallia</taxon>
        <taxon>Scleractinia</taxon>
        <taxon>Astrocoeniina</taxon>
        <taxon>Acroporidae</taxon>
        <taxon>Acropora</taxon>
    </lineage>
</organism>
<evidence type="ECO:0000259" key="10">
    <source>
        <dbReference type="PROSITE" id="PS50262"/>
    </source>
</evidence>
<reference evidence="11" key="1">
    <citation type="journal article" date="2023" name="G3 (Bethesda)">
        <title>Whole genome assembly and annotation of the endangered Caribbean coral Acropora cervicornis.</title>
        <authorList>
            <person name="Selwyn J.D."/>
            <person name="Vollmer S.V."/>
        </authorList>
    </citation>
    <scope>NUCLEOTIDE SEQUENCE</scope>
    <source>
        <strain evidence="11">K2</strain>
    </source>
</reference>
<dbReference type="PRINTS" id="PR00237">
    <property type="entry name" value="GPCRRHODOPSN"/>
</dbReference>
<dbReference type="Pfam" id="PF00001">
    <property type="entry name" value="7tm_1"/>
    <property type="match status" value="1"/>
</dbReference>
<accession>A0AAD9UV23</accession>
<comment type="subcellular location">
    <subcellularLocation>
        <location evidence="1">Cell membrane</location>
        <topology evidence="1">Multi-pass membrane protein</topology>
    </subcellularLocation>
</comment>
<keyword evidence="6 9" id="KW-0472">Membrane</keyword>